<dbReference type="RefSeq" id="WP_183198085.1">
    <property type="nucleotide sequence ID" value="NZ_JACIEK010000001.1"/>
</dbReference>
<evidence type="ECO:0000313" key="2">
    <source>
        <dbReference type="EMBL" id="MBB3996990.1"/>
    </source>
</evidence>
<dbReference type="AlphaFoldDB" id="A0A7W6EE52"/>
<keyword evidence="3" id="KW-1185">Reference proteome</keyword>
<gene>
    <name evidence="2" type="ORF">GGR04_000811</name>
</gene>
<sequence length="58" mass="6164">MFDLSLLIQTLTRSAPLPQDAAEPGATPDARDRLKRARSGERLFSDALSGLGQPLNAG</sequence>
<feature type="region of interest" description="Disordered" evidence="1">
    <location>
        <begin position="15"/>
        <end position="58"/>
    </location>
</feature>
<accession>A0A7W6EE52</accession>
<dbReference type="Proteomes" id="UP000542776">
    <property type="component" value="Unassembled WGS sequence"/>
</dbReference>
<evidence type="ECO:0000313" key="3">
    <source>
        <dbReference type="Proteomes" id="UP000542776"/>
    </source>
</evidence>
<evidence type="ECO:0000256" key="1">
    <source>
        <dbReference type="SAM" id="MobiDB-lite"/>
    </source>
</evidence>
<reference evidence="2 3" key="1">
    <citation type="submission" date="2020-08" db="EMBL/GenBank/DDBJ databases">
        <title>Genomic Encyclopedia of Type Strains, Phase IV (KMG-IV): sequencing the most valuable type-strain genomes for metagenomic binning, comparative biology and taxonomic classification.</title>
        <authorList>
            <person name="Goeker M."/>
        </authorList>
    </citation>
    <scope>NUCLEOTIDE SEQUENCE [LARGE SCALE GENOMIC DNA]</scope>
    <source>
        <strain evidence="2 3">DSM 102238</strain>
    </source>
</reference>
<protein>
    <submittedName>
        <fullName evidence="2">Uncharacterized protein</fullName>
    </submittedName>
</protein>
<organism evidence="2 3">
    <name type="scientific">Aureimonas pseudogalii</name>
    <dbReference type="NCBI Taxonomy" id="1744844"/>
    <lineage>
        <taxon>Bacteria</taxon>
        <taxon>Pseudomonadati</taxon>
        <taxon>Pseudomonadota</taxon>
        <taxon>Alphaproteobacteria</taxon>
        <taxon>Hyphomicrobiales</taxon>
        <taxon>Aurantimonadaceae</taxon>
        <taxon>Aureimonas</taxon>
    </lineage>
</organism>
<proteinExistence type="predicted"/>
<dbReference type="EMBL" id="JACIEK010000001">
    <property type="protein sequence ID" value="MBB3996990.1"/>
    <property type="molecule type" value="Genomic_DNA"/>
</dbReference>
<name>A0A7W6EE52_9HYPH</name>
<comment type="caution">
    <text evidence="2">The sequence shown here is derived from an EMBL/GenBank/DDBJ whole genome shotgun (WGS) entry which is preliminary data.</text>
</comment>